<keyword evidence="3" id="KW-1185">Reference proteome</keyword>
<dbReference type="EMBL" id="FNFU01000004">
    <property type="protein sequence ID" value="SDK27046.1"/>
    <property type="molecule type" value="Genomic_DNA"/>
</dbReference>
<organism evidence="2 3">
    <name type="scientific">Cryobacterium psychrotolerans</name>
    <dbReference type="NCBI Taxonomy" id="386301"/>
    <lineage>
        <taxon>Bacteria</taxon>
        <taxon>Bacillati</taxon>
        <taxon>Actinomycetota</taxon>
        <taxon>Actinomycetes</taxon>
        <taxon>Micrococcales</taxon>
        <taxon>Microbacteriaceae</taxon>
        <taxon>Cryobacterium</taxon>
    </lineage>
</organism>
<evidence type="ECO:0000313" key="2">
    <source>
        <dbReference type="EMBL" id="SDK27046.1"/>
    </source>
</evidence>
<dbReference type="PROSITE" id="PS50895">
    <property type="entry name" value="SURF1"/>
    <property type="match status" value="1"/>
</dbReference>
<gene>
    <name evidence="2" type="ORF">SAMN05216282_104127</name>
</gene>
<dbReference type="Proteomes" id="UP000198701">
    <property type="component" value="Unassembled WGS sequence"/>
</dbReference>
<evidence type="ECO:0000256" key="1">
    <source>
        <dbReference type="RuleBase" id="RU363076"/>
    </source>
</evidence>
<protein>
    <recommendedName>
        <fullName evidence="1">SURF1-like protein</fullName>
    </recommendedName>
</protein>
<comment type="similarity">
    <text evidence="1">Belongs to the SURF1 family.</text>
</comment>
<keyword evidence="1" id="KW-1003">Cell membrane</keyword>
<dbReference type="STRING" id="386301.SAMN05216282_104127"/>
<dbReference type="InterPro" id="IPR002994">
    <property type="entry name" value="Surf1/Shy1"/>
</dbReference>
<evidence type="ECO:0000313" key="3">
    <source>
        <dbReference type="Proteomes" id="UP000198701"/>
    </source>
</evidence>
<dbReference type="AlphaFoldDB" id="A0A1G9AI50"/>
<keyword evidence="1" id="KW-0472">Membrane</keyword>
<dbReference type="GO" id="GO:0005886">
    <property type="term" value="C:plasma membrane"/>
    <property type="evidence" value="ECO:0007669"/>
    <property type="project" value="UniProtKB-SubCell"/>
</dbReference>
<keyword evidence="1" id="KW-1133">Transmembrane helix</keyword>
<sequence>MRPRWVLALLLALGVAAAFAILGQWQLERAIDSGEVVQRTTETVLPLADVVQPGGAAPTKATGQMVRASGAFVPGDDQLVSDRFNGGTSGFWVVGHFVTDTDSASIPVARGWAADEDDARAVMAALATDAPGQAATITGRFVPAEAPEVPGDGRDPHTMTTVSPAALLNLWAEYTEQPVYSGYLVDTDAADGLTVIDSPVPGDDVELNWLNIFYALEWAVFAGFAVFLWYRLVRDAWERERDEAEAAAAAT</sequence>
<comment type="subcellular location">
    <subcellularLocation>
        <location evidence="1">Cell membrane</location>
        <topology evidence="1">Multi-pass membrane protein</topology>
    </subcellularLocation>
</comment>
<comment type="caution">
    <text evidence="1">Lacks conserved residue(s) required for the propagation of feature annotation.</text>
</comment>
<reference evidence="2 3" key="1">
    <citation type="submission" date="2016-10" db="EMBL/GenBank/DDBJ databases">
        <authorList>
            <person name="de Groot N.N."/>
        </authorList>
    </citation>
    <scope>NUCLEOTIDE SEQUENCE [LARGE SCALE GENOMIC DNA]</scope>
    <source>
        <strain evidence="2 3">CGMCC 1.5382</strain>
    </source>
</reference>
<feature type="transmembrane region" description="Helical" evidence="1">
    <location>
        <begin position="209"/>
        <end position="230"/>
    </location>
</feature>
<accession>A0A1G9AI50</accession>
<proteinExistence type="inferred from homology"/>
<keyword evidence="1" id="KW-0812">Transmembrane</keyword>
<name>A0A1G9AI50_9MICO</name>
<dbReference type="Pfam" id="PF02104">
    <property type="entry name" value="SURF1"/>
    <property type="match status" value="1"/>
</dbReference>